<dbReference type="GO" id="GO:0016787">
    <property type="term" value="F:hydrolase activity"/>
    <property type="evidence" value="ECO:0007669"/>
    <property type="project" value="UniProtKB-KW"/>
</dbReference>
<name>I0GTZ9_SELRL</name>
<dbReference type="PATRIC" id="fig|927704.6.peg.2612"/>
<dbReference type="Proteomes" id="UP000007887">
    <property type="component" value="Chromosome"/>
</dbReference>
<evidence type="ECO:0000256" key="3">
    <source>
        <dbReference type="ARBA" id="ARBA00022806"/>
    </source>
</evidence>
<dbReference type="InterPro" id="IPR027417">
    <property type="entry name" value="P-loop_NTPase"/>
</dbReference>
<accession>I0GTZ9</accession>
<protein>
    <submittedName>
        <fullName evidence="7">Putative DNA helicase</fullName>
    </submittedName>
</protein>
<keyword evidence="3 7" id="KW-0347">Helicase</keyword>
<evidence type="ECO:0000256" key="4">
    <source>
        <dbReference type="ARBA" id="ARBA00022840"/>
    </source>
</evidence>
<evidence type="ECO:0000256" key="2">
    <source>
        <dbReference type="ARBA" id="ARBA00022801"/>
    </source>
</evidence>
<reference evidence="7 8" key="1">
    <citation type="submission" date="2011-10" db="EMBL/GenBank/DDBJ databases">
        <title>Whole genome sequence of Selenomonas ruminantium subsp. lactilytica TAM6421.</title>
        <authorList>
            <person name="Oguchi A."/>
            <person name="Ankai A."/>
            <person name="Kaneko J."/>
            <person name="Yamada-Narita S."/>
            <person name="Fukui S."/>
            <person name="Takahashi M."/>
            <person name="Onodera T."/>
            <person name="Kojima S."/>
            <person name="Fushimi T."/>
            <person name="Abe N."/>
            <person name="Kamio Y."/>
            <person name="Yamazaki S."/>
            <person name="Fujita N."/>
        </authorList>
    </citation>
    <scope>NUCLEOTIDE SEQUENCE [LARGE SCALE GENOMIC DNA]</scope>
    <source>
        <strain evidence="8">NBRC 103574 / TAM6421</strain>
    </source>
</reference>
<sequence>MQAREKFLSQWEKVQSIQKHLEENCKAVADFYHLSKLVKDSQDRVDKLHHSAEQWKRENYAVIRSWEIANTKLSRIMDLREAYQYEGLIFKHRCKNEHNERIDKLIATIENESDDKRDILLLEEWCGYIESRKQEILQSISAWNNKKYHRLKILFWHIEKNREFNHFIDEYVEYLGKELVELEKQREEVLNLQEKIEHAKAELKDCENEYIKQKKMVESIKAEKISCFDDDYMDALLSDDTKISTKAQVGNPWFTDAYNRAREELFWLAMQVHKEFLLSSKCCRDNLINLMLIWDVFKENNDRITYHVTDRKMAMPALLQTLSLLVPVISTTFAAVGRFLRDVEVPGTFGTLIVDEAGQAEPQMALGALFRARKAIVVGDPKQVEPVVTDELDLLKSTYTEDLYRGYIDKSISVQKFADTINGWGTYLNNEEEHEKREWIGCPLLVHRRCINPMYEISNQISYGGIMKKQTAEPSEDKMAGFLYSKSCWFDIAGSEKGNKDHFVQRQGEHIVEMMRQAFQKSQNPNIYIISPFNSVVNGVNLLLKNRLSTVKNISEWCDNNIGTVHKFQGKEADEVIFVLGCDSSPQADGAVNWVNSNIVNVAVTRAKYRLYVVGDRKVWKKSYWVRKMMNIMEKKGVE</sequence>
<keyword evidence="4" id="KW-0067">ATP-binding</keyword>
<feature type="domain" description="DNA2/NAM7 helicase-like C-terminal" evidence="6">
    <location>
        <begin position="445"/>
        <end position="617"/>
    </location>
</feature>
<keyword evidence="5" id="KW-0175">Coiled coil</keyword>
<dbReference type="eggNOG" id="COG1112">
    <property type="taxonomic scope" value="Bacteria"/>
</dbReference>
<dbReference type="Pfam" id="PF13087">
    <property type="entry name" value="AAA_12"/>
    <property type="match status" value="1"/>
</dbReference>
<dbReference type="Gene3D" id="3.40.50.300">
    <property type="entry name" value="P-loop containing nucleotide triphosphate hydrolases"/>
    <property type="match status" value="2"/>
</dbReference>
<proteinExistence type="predicted"/>
<evidence type="ECO:0000259" key="6">
    <source>
        <dbReference type="Pfam" id="PF13087"/>
    </source>
</evidence>
<dbReference type="CDD" id="cd18808">
    <property type="entry name" value="SF1_C_Upf1"/>
    <property type="match status" value="1"/>
</dbReference>
<dbReference type="KEGG" id="sri:SELR_25280"/>
<gene>
    <name evidence="7" type="ordered locus">SELR_25280</name>
</gene>
<keyword evidence="1" id="KW-0547">Nucleotide-binding</keyword>
<evidence type="ECO:0000256" key="1">
    <source>
        <dbReference type="ARBA" id="ARBA00022741"/>
    </source>
</evidence>
<evidence type="ECO:0000313" key="8">
    <source>
        <dbReference type="Proteomes" id="UP000007887"/>
    </source>
</evidence>
<dbReference type="InterPro" id="IPR047187">
    <property type="entry name" value="SF1_C_Upf1"/>
</dbReference>
<evidence type="ECO:0000313" key="7">
    <source>
        <dbReference type="EMBL" id="BAL84236.1"/>
    </source>
</evidence>
<dbReference type="GO" id="GO:0043139">
    <property type="term" value="F:5'-3' DNA helicase activity"/>
    <property type="evidence" value="ECO:0007669"/>
    <property type="project" value="TreeGrafter"/>
</dbReference>
<dbReference type="EMBL" id="AP012292">
    <property type="protein sequence ID" value="BAL84236.1"/>
    <property type="molecule type" value="Genomic_DNA"/>
</dbReference>
<dbReference type="InterPro" id="IPR050534">
    <property type="entry name" value="Coronavir_polyprotein_1ab"/>
</dbReference>
<dbReference type="GO" id="GO:0005524">
    <property type="term" value="F:ATP binding"/>
    <property type="evidence" value="ECO:0007669"/>
    <property type="project" value="UniProtKB-KW"/>
</dbReference>
<organism evidence="7 8">
    <name type="scientific">Selenomonas ruminantium subsp. lactilytica (strain NBRC 103574 / TAM6421)</name>
    <dbReference type="NCBI Taxonomy" id="927704"/>
    <lineage>
        <taxon>Bacteria</taxon>
        <taxon>Bacillati</taxon>
        <taxon>Bacillota</taxon>
        <taxon>Negativicutes</taxon>
        <taxon>Selenomonadales</taxon>
        <taxon>Selenomonadaceae</taxon>
        <taxon>Selenomonas</taxon>
    </lineage>
</organism>
<dbReference type="InterPro" id="IPR041679">
    <property type="entry name" value="DNA2/NAM7-like_C"/>
</dbReference>
<dbReference type="PANTHER" id="PTHR43788:SF8">
    <property type="entry name" value="DNA-BINDING PROTEIN SMUBP-2"/>
    <property type="match status" value="1"/>
</dbReference>
<dbReference type="PANTHER" id="PTHR43788">
    <property type="entry name" value="DNA2/NAM7 HELICASE FAMILY MEMBER"/>
    <property type="match status" value="1"/>
</dbReference>
<evidence type="ECO:0000256" key="5">
    <source>
        <dbReference type="SAM" id="Coils"/>
    </source>
</evidence>
<dbReference type="AlphaFoldDB" id="I0GTZ9"/>
<dbReference type="OrthoDB" id="9757917at2"/>
<keyword evidence="2" id="KW-0378">Hydrolase</keyword>
<feature type="coiled-coil region" evidence="5">
    <location>
        <begin position="172"/>
        <end position="223"/>
    </location>
</feature>
<dbReference type="HOGENOM" id="CLU_004155_1_0_9"/>
<dbReference type="SUPFAM" id="SSF52540">
    <property type="entry name" value="P-loop containing nucleoside triphosphate hydrolases"/>
    <property type="match status" value="1"/>
</dbReference>
<dbReference type="RefSeq" id="WP_014425655.1">
    <property type="nucleotide sequence ID" value="NC_017068.1"/>
</dbReference>